<name>D3E2S2_METRM</name>
<sequence>MGKITNRKEALSKRDQIEKLQGESFEGDDNIDWFGRIEEIVIDDDYCIYQIGKYSKLSNYYYDDFEEYSKEYGQENPLNLCFEEIISYLSKIVLGDFGDNVKAECIGKGGIVEVNGLNFHPVSRIDIADLNGESFVYLYDDNDLIARIPFFDITSYKITAPEESV</sequence>
<dbReference type="KEGG" id="mru:mru_0982"/>
<dbReference type="Proteomes" id="UP000008680">
    <property type="component" value="Chromosome"/>
</dbReference>
<evidence type="ECO:0000313" key="2">
    <source>
        <dbReference type="Proteomes" id="UP000008680"/>
    </source>
</evidence>
<dbReference type="EMBL" id="CP001719">
    <property type="protein sequence ID" value="ADC46833.1"/>
    <property type="molecule type" value="Genomic_DNA"/>
</dbReference>
<reference evidence="1 2" key="1">
    <citation type="journal article" date="2010" name="PLoS ONE">
        <title>The genome sequence of the rumen methanogen Methanobrevibacter ruminantium reveals new possibilities for controlling ruminant methane emissions.</title>
        <authorList>
            <person name="Leahy S.C."/>
            <person name="Kelly W.J."/>
            <person name="Altermann E."/>
            <person name="Ronimus R.S."/>
            <person name="Yeoman C.J."/>
            <person name="Pacheco D.M."/>
            <person name="Li D."/>
            <person name="Kong Z."/>
            <person name="McTavish S."/>
            <person name="Sang C."/>
            <person name="Lambie S.C."/>
            <person name="Janssen P.H."/>
            <person name="Dey D."/>
            <person name="Attwood G.T."/>
        </authorList>
    </citation>
    <scope>NUCLEOTIDE SEQUENCE [LARGE SCALE GENOMIC DNA]</scope>
    <source>
        <strain evidence="2">ATCC 35063 / DSM 1093 / JCM 13430 / OCM 146 / M1</strain>
    </source>
</reference>
<dbReference type="HOGENOM" id="CLU_1607183_0_0_2"/>
<protein>
    <submittedName>
        <fullName evidence="1">Uncharacterized protein</fullName>
    </submittedName>
</protein>
<dbReference type="PATRIC" id="fig|634498.28.peg.981"/>
<dbReference type="GeneID" id="8770634"/>
<evidence type="ECO:0000313" key="1">
    <source>
        <dbReference type="EMBL" id="ADC46833.1"/>
    </source>
</evidence>
<organism evidence="1 2">
    <name type="scientific">Methanobrevibacter ruminantium (strain ATCC 35063 / DSM 1093 / JCM 13430 / OCM 146 / M1)</name>
    <name type="common">Methanobacterium ruminantium</name>
    <dbReference type="NCBI Taxonomy" id="634498"/>
    <lineage>
        <taxon>Archaea</taxon>
        <taxon>Methanobacteriati</taxon>
        <taxon>Methanobacteriota</taxon>
        <taxon>Methanomada group</taxon>
        <taxon>Methanobacteria</taxon>
        <taxon>Methanobacteriales</taxon>
        <taxon>Methanobacteriaceae</taxon>
        <taxon>Methanobrevibacter</taxon>
    </lineage>
</organism>
<gene>
    <name evidence="1" type="ordered locus">mru_0982</name>
</gene>
<dbReference type="RefSeq" id="WP_012955784.1">
    <property type="nucleotide sequence ID" value="NC_013790.1"/>
</dbReference>
<proteinExistence type="predicted"/>
<keyword evidence="2" id="KW-1185">Reference proteome</keyword>
<accession>D3E2S2</accession>
<dbReference type="AlphaFoldDB" id="D3E2S2"/>